<comment type="caution">
    <text evidence="1">The sequence shown here is derived from an EMBL/GenBank/DDBJ whole genome shotgun (WGS) entry which is preliminary data.</text>
</comment>
<dbReference type="Proteomes" id="UP001318860">
    <property type="component" value="Unassembled WGS sequence"/>
</dbReference>
<proteinExistence type="predicted"/>
<organism evidence="1 2">
    <name type="scientific">Rehmannia glutinosa</name>
    <name type="common">Chinese foxglove</name>
    <dbReference type="NCBI Taxonomy" id="99300"/>
    <lineage>
        <taxon>Eukaryota</taxon>
        <taxon>Viridiplantae</taxon>
        <taxon>Streptophyta</taxon>
        <taxon>Embryophyta</taxon>
        <taxon>Tracheophyta</taxon>
        <taxon>Spermatophyta</taxon>
        <taxon>Magnoliopsida</taxon>
        <taxon>eudicotyledons</taxon>
        <taxon>Gunneridae</taxon>
        <taxon>Pentapetalae</taxon>
        <taxon>asterids</taxon>
        <taxon>lamiids</taxon>
        <taxon>Lamiales</taxon>
        <taxon>Orobanchaceae</taxon>
        <taxon>Rehmannieae</taxon>
        <taxon>Rehmannia</taxon>
    </lineage>
</organism>
<gene>
    <name evidence="1" type="ORF">DH2020_000834</name>
</gene>
<accession>A0ABR0XYA7</accession>
<protein>
    <submittedName>
        <fullName evidence="1">Uncharacterized protein</fullName>
    </submittedName>
</protein>
<name>A0ABR0XYA7_REHGL</name>
<evidence type="ECO:0000313" key="1">
    <source>
        <dbReference type="EMBL" id="KAK6163970.1"/>
    </source>
</evidence>
<keyword evidence="2" id="KW-1185">Reference proteome</keyword>
<sequence length="143" mass="16386">MIFGGLVSRCSSRVKKPFYGAQDERIFNTLHSTRNILRGEVLEKIIFDEEDMSLEGERPAAPIVISCVSSKKKITLKNIEEEDSDVLKLKEEPKLEVVEQIKLMVLDPTDETKTVRFGTELEPGLEQEIIEVLRRKSPGRWEI</sequence>
<evidence type="ECO:0000313" key="2">
    <source>
        <dbReference type="Proteomes" id="UP001318860"/>
    </source>
</evidence>
<reference evidence="1 2" key="1">
    <citation type="journal article" date="2021" name="Comput. Struct. Biotechnol. J.">
        <title>De novo genome assembly of the potent medicinal plant Rehmannia glutinosa using nanopore technology.</title>
        <authorList>
            <person name="Ma L."/>
            <person name="Dong C."/>
            <person name="Song C."/>
            <person name="Wang X."/>
            <person name="Zheng X."/>
            <person name="Niu Y."/>
            <person name="Chen S."/>
            <person name="Feng W."/>
        </authorList>
    </citation>
    <scope>NUCLEOTIDE SEQUENCE [LARGE SCALE GENOMIC DNA]</scope>
    <source>
        <strain evidence="1">DH-2019</strain>
    </source>
</reference>
<dbReference type="EMBL" id="JABTTQ020000001">
    <property type="protein sequence ID" value="KAK6163970.1"/>
    <property type="molecule type" value="Genomic_DNA"/>
</dbReference>